<protein>
    <submittedName>
        <fullName evidence="2">Uncharacterized protein</fullName>
    </submittedName>
</protein>
<gene>
    <name evidence="2" type="ORF">ACFQ3J_07660</name>
</gene>
<evidence type="ECO:0000256" key="1">
    <source>
        <dbReference type="SAM" id="SignalP"/>
    </source>
</evidence>
<organism evidence="2 3">
    <name type="scientific">Paenibacillus provencensis</name>
    <dbReference type="NCBI Taxonomy" id="441151"/>
    <lineage>
        <taxon>Bacteria</taxon>
        <taxon>Bacillati</taxon>
        <taxon>Bacillota</taxon>
        <taxon>Bacilli</taxon>
        <taxon>Bacillales</taxon>
        <taxon>Paenibacillaceae</taxon>
        <taxon>Paenibacillus</taxon>
    </lineage>
</organism>
<proteinExistence type="predicted"/>
<dbReference type="RefSeq" id="WP_251583927.1">
    <property type="nucleotide sequence ID" value="NZ_JBHTKX010000001.1"/>
</dbReference>
<name>A0ABW3PTV4_9BACL</name>
<comment type="caution">
    <text evidence="2">The sequence shown here is derived from an EMBL/GenBank/DDBJ whole genome shotgun (WGS) entry which is preliminary data.</text>
</comment>
<sequence length="117" mass="12880">MRVLVTGITIIIFIVLLSACSSAADYTPDEMVKTEESLTAIKRIGDYQLRLTTDILDHHSAPLLQFQAGLRYVGGKSKIEIMHSFDIHRIDLQIDGESILPPSSSESVGYPLYTGKG</sequence>
<feature type="chain" id="PRO_5045536427" evidence="1">
    <location>
        <begin position="24"/>
        <end position="117"/>
    </location>
</feature>
<keyword evidence="3" id="KW-1185">Reference proteome</keyword>
<reference evidence="3" key="1">
    <citation type="journal article" date="2019" name="Int. J. Syst. Evol. Microbiol.">
        <title>The Global Catalogue of Microorganisms (GCM) 10K type strain sequencing project: providing services to taxonomists for standard genome sequencing and annotation.</title>
        <authorList>
            <consortium name="The Broad Institute Genomics Platform"/>
            <consortium name="The Broad Institute Genome Sequencing Center for Infectious Disease"/>
            <person name="Wu L."/>
            <person name="Ma J."/>
        </authorList>
    </citation>
    <scope>NUCLEOTIDE SEQUENCE [LARGE SCALE GENOMIC DNA]</scope>
    <source>
        <strain evidence="3">CCUG 53519</strain>
    </source>
</reference>
<keyword evidence="1" id="KW-0732">Signal</keyword>
<accession>A0ABW3PTV4</accession>
<feature type="signal peptide" evidence="1">
    <location>
        <begin position="1"/>
        <end position="23"/>
    </location>
</feature>
<evidence type="ECO:0000313" key="3">
    <source>
        <dbReference type="Proteomes" id="UP001597169"/>
    </source>
</evidence>
<evidence type="ECO:0000313" key="2">
    <source>
        <dbReference type="EMBL" id="MFD1128045.1"/>
    </source>
</evidence>
<dbReference type="Proteomes" id="UP001597169">
    <property type="component" value="Unassembled WGS sequence"/>
</dbReference>
<dbReference type="EMBL" id="JBHTKX010000001">
    <property type="protein sequence ID" value="MFD1128045.1"/>
    <property type="molecule type" value="Genomic_DNA"/>
</dbReference>
<dbReference type="PROSITE" id="PS51257">
    <property type="entry name" value="PROKAR_LIPOPROTEIN"/>
    <property type="match status" value="1"/>
</dbReference>